<dbReference type="RefSeq" id="WP_132819274.1">
    <property type="nucleotide sequence ID" value="NZ_SMKI01000197.1"/>
</dbReference>
<accession>A0A4R4T8V8</accession>
<dbReference type="OrthoDB" id="3431982at2"/>
<keyword evidence="2" id="KW-1185">Reference proteome</keyword>
<evidence type="ECO:0000313" key="2">
    <source>
        <dbReference type="Proteomes" id="UP000295345"/>
    </source>
</evidence>
<dbReference type="Proteomes" id="UP000295345">
    <property type="component" value="Unassembled WGS sequence"/>
</dbReference>
<organism evidence="1 2">
    <name type="scientific">Streptomyces hainanensis</name>
    <dbReference type="NCBI Taxonomy" id="402648"/>
    <lineage>
        <taxon>Bacteria</taxon>
        <taxon>Bacillati</taxon>
        <taxon>Actinomycetota</taxon>
        <taxon>Actinomycetes</taxon>
        <taxon>Kitasatosporales</taxon>
        <taxon>Streptomycetaceae</taxon>
        <taxon>Streptomyces</taxon>
    </lineage>
</organism>
<protein>
    <recommendedName>
        <fullName evidence="3">SAM-dependent methyltransferase</fullName>
    </recommendedName>
</protein>
<evidence type="ECO:0008006" key="3">
    <source>
        <dbReference type="Google" id="ProtNLM"/>
    </source>
</evidence>
<name>A0A4R4T8V8_9ACTN</name>
<reference evidence="1 2" key="1">
    <citation type="submission" date="2019-03" db="EMBL/GenBank/DDBJ databases">
        <title>Draft genome sequences of novel Actinobacteria.</title>
        <authorList>
            <person name="Sahin N."/>
            <person name="Ay H."/>
            <person name="Saygin H."/>
        </authorList>
    </citation>
    <scope>NUCLEOTIDE SEQUENCE [LARGE SCALE GENOMIC DNA]</scope>
    <source>
        <strain evidence="1 2">DSM 41900</strain>
    </source>
</reference>
<dbReference type="EMBL" id="SMKI01000197">
    <property type="protein sequence ID" value="TDC73520.1"/>
    <property type="molecule type" value="Genomic_DNA"/>
</dbReference>
<proteinExistence type="predicted"/>
<evidence type="ECO:0000313" key="1">
    <source>
        <dbReference type="EMBL" id="TDC73520.1"/>
    </source>
</evidence>
<sequence>MWREAAREFVAAAEARKAAGHWVFSTVVTLATSGPGPDDGLSDVIEGVELAGWQLDRMESVTSDPHDARPALLLVFRQR</sequence>
<comment type="caution">
    <text evidence="1">The sequence shown here is derived from an EMBL/GenBank/DDBJ whole genome shotgun (WGS) entry which is preliminary data.</text>
</comment>
<dbReference type="AlphaFoldDB" id="A0A4R4T8V8"/>
<gene>
    <name evidence="1" type="ORF">E1283_18960</name>
</gene>